<feature type="region of interest" description="Disordered" evidence="1">
    <location>
        <begin position="152"/>
        <end position="193"/>
    </location>
</feature>
<keyword evidence="3" id="KW-1185">Reference proteome</keyword>
<gene>
    <name evidence="2" type="ORF">BO71DRAFT_374871</name>
</gene>
<feature type="compositionally biased region" description="Polar residues" evidence="1">
    <location>
        <begin position="164"/>
        <end position="186"/>
    </location>
</feature>
<organism evidence="2 3">
    <name type="scientific">Aspergillus ellipticus CBS 707.79</name>
    <dbReference type="NCBI Taxonomy" id="1448320"/>
    <lineage>
        <taxon>Eukaryota</taxon>
        <taxon>Fungi</taxon>
        <taxon>Dikarya</taxon>
        <taxon>Ascomycota</taxon>
        <taxon>Pezizomycotina</taxon>
        <taxon>Eurotiomycetes</taxon>
        <taxon>Eurotiomycetidae</taxon>
        <taxon>Eurotiales</taxon>
        <taxon>Aspergillaceae</taxon>
        <taxon>Aspergillus</taxon>
        <taxon>Aspergillus subgen. Circumdati</taxon>
    </lineage>
</organism>
<evidence type="ECO:0000256" key="1">
    <source>
        <dbReference type="SAM" id="MobiDB-lite"/>
    </source>
</evidence>
<evidence type="ECO:0000313" key="3">
    <source>
        <dbReference type="Proteomes" id="UP000247810"/>
    </source>
</evidence>
<dbReference type="EMBL" id="KZ825835">
    <property type="protein sequence ID" value="PYH96588.1"/>
    <property type="molecule type" value="Genomic_DNA"/>
</dbReference>
<feature type="compositionally biased region" description="Pro residues" evidence="1">
    <location>
        <begin position="481"/>
        <end position="490"/>
    </location>
</feature>
<dbReference type="AlphaFoldDB" id="A0A319E793"/>
<feature type="compositionally biased region" description="Pro residues" evidence="1">
    <location>
        <begin position="299"/>
        <end position="308"/>
    </location>
</feature>
<dbReference type="Proteomes" id="UP000247810">
    <property type="component" value="Unassembled WGS sequence"/>
</dbReference>
<feature type="compositionally biased region" description="Basic and acidic residues" evidence="1">
    <location>
        <begin position="469"/>
        <end position="480"/>
    </location>
</feature>
<protein>
    <submittedName>
        <fullName evidence="2">Uncharacterized protein</fullName>
    </submittedName>
</protein>
<accession>A0A319E793</accession>
<dbReference type="VEuPathDB" id="FungiDB:BO71DRAFT_374871"/>
<feature type="compositionally biased region" description="Basic residues" evidence="1">
    <location>
        <begin position="246"/>
        <end position="255"/>
    </location>
</feature>
<dbReference type="OrthoDB" id="5404794at2759"/>
<feature type="compositionally biased region" description="Polar residues" evidence="1">
    <location>
        <begin position="228"/>
        <end position="243"/>
    </location>
</feature>
<reference evidence="2 3" key="1">
    <citation type="submission" date="2018-02" db="EMBL/GenBank/DDBJ databases">
        <title>The genomes of Aspergillus section Nigri reveals drivers in fungal speciation.</title>
        <authorList>
            <consortium name="DOE Joint Genome Institute"/>
            <person name="Vesth T.C."/>
            <person name="Nybo J."/>
            <person name="Theobald S."/>
            <person name="Brandl J."/>
            <person name="Frisvad J.C."/>
            <person name="Nielsen K.F."/>
            <person name="Lyhne E.K."/>
            <person name="Kogle M.E."/>
            <person name="Kuo A."/>
            <person name="Riley R."/>
            <person name="Clum A."/>
            <person name="Nolan M."/>
            <person name="Lipzen A."/>
            <person name="Salamov A."/>
            <person name="Henrissat B."/>
            <person name="Wiebenga A."/>
            <person name="De vries R.P."/>
            <person name="Grigoriev I.V."/>
            <person name="Mortensen U.H."/>
            <person name="Andersen M.R."/>
            <person name="Baker S.E."/>
        </authorList>
    </citation>
    <scope>NUCLEOTIDE SEQUENCE [LARGE SCALE GENOMIC DNA]</scope>
    <source>
        <strain evidence="2 3">CBS 707.79</strain>
    </source>
</reference>
<name>A0A319E793_9EURO</name>
<sequence>MMTEIGIAQQRLFDDEEAQYADHTRYPHAPADPIPIQEHIAPELPVTDGINSVGHGDVEASEQLPQYIPQPHMSNLPPTGQNPRSEATLIYAHEPTAQTNHQTSSNYTLSTNASYNIFESSLRPSDGSYPDNNNLTAQNELAYKSPLRHNSALVDPYSPHDTLPFSSARSPGLSRSKSDNSAQQSHRSVDELAVPATIELPVVVEKKQRGRKKKQSLPDNDEDDELAQSRNQPGMPDVTSNPQKPEKRKPGRPPKKPLNEEQQDDQHNLGAEQPNAAPTPLIDLENTSTDPITEAQPIPTDPSIPPSDPKTSKKSPNEPKKKKIKRGKTMSITQTKTKESDVEDDVIWIDERPIIPAAPDTHHPQDPSPPRIEPPERPNPDRVTILKIPAQAEIIPSAPDASAPAPPAPKKRGRKRKNPVEETPTEQPPPPSGGPSNPQSNKENTTLPALDPHPQPDSEPTPLDTETEQQEHDKQDHPDPDPNQQPPTTPMKPTKGPAKHSPISSTSKVPYRVGLSRRARIAPLLKIVKR</sequence>
<dbReference type="STRING" id="1448320.A0A319E793"/>
<evidence type="ECO:0000313" key="2">
    <source>
        <dbReference type="EMBL" id="PYH96588.1"/>
    </source>
</evidence>
<feature type="region of interest" description="Disordered" evidence="1">
    <location>
        <begin position="205"/>
        <end position="515"/>
    </location>
</feature>
<proteinExistence type="predicted"/>